<dbReference type="CTD" id="20314640"/>
<dbReference type="Proteomes" id="UP000054324">
    <property type="component" value="Unassembled WGS sequence"/>
</dbReference>
<evidence type="ECO:0000313" key="1">
    <source>
        <dbReference type="EMBL" id="KER33779.1"/>
    </source>
</evidence>
<name>A0A075AJQ2_OPIVI</name>
<evidence type="ECO:0000313" key="2">
    <source>
        <dbReference type="Proteomes" id="UP000054324"/>
    </source>
</evidence>
<organism evidence="1 2">
    <name type="scientific">Opisthorchis viverrini</name>
    <name type="common">Southeast Asian liver fluke</name>
    <dbReference type="NCBI Taxonomy" id="6198"/>
    <lineage>
        <taxon>Eukaryota</taxon>
        <taxon>Metazoa</taxon>
        <taxon>Spiralia</taxon>
        <taxon>Lophotrochozoa</taxon>
        <taxon>Platyhelminthes</taxon>
        <taxon>Trematoda</taxon>
        <taxon>Digenea</taxon>
        <taxon>Opisthorchiida</taxon>
        <taxon>Opisthorchiata</taxon>
        <taxon>Opisthorchiidae</taxon>
        <taxon>Opisthorchis</taxon>
    </lineage>
</organism>
<reference evidence="1 2" key="1">
    <citation type="submission" date="2013-11" db="EMBL/GenBank/DDBJ databases">
        <title>Opisthorchis viverrini - life in the bile duct.</title>
        <authorList>
            <person name="Young N.D."/>
            <person name="Nagarajan N."/>
            <person name="Lin S.J."/>
            <person name="Korhonen P.K."/>
            <person name="Jex A.R."/>
            <person name="Hall R.S."/>
            <person name="Safavi-Hemami H."/>
            <person name="Kaewkong W."/>
            <person name="Bertrand D."/>
            <person name="Gao S."/>
            <person name="Seet Q."/>
            <person name="Wongkham S."/>
            <person name="Teh B.T."/>
            <person name="Wongkham C."/>
            <person name="Intapan P.M."/>
            <person name="Maleewong W."/>
            <person name="Yang X."/>
            <person name="Hu M."/>
            <person name="Wang Z."/>
            <person name="Hofmann A."/>
            <person name="Sternberg P.W."/>
            <person name="Tan P."/>
            <person name="Wang J."/>
            <person name="Gasser R.B."/>
        </authorList>
    </citation>
    <scope>NUCLEOTIDE SEQUENCE [LARGE SCALE GENOMIC DNA]</scope>
</reference>
<dbReference type="EMBL" id="KL596622">
    <property type="protein sequence ID" value="KER33779.1"/>
    <property type="molecule type" value="Genomic_DNA"/>
</dbReference>
<gene>
    <name evidence="1" type="ORF">T265_00452</name>
</gene>
<dbReference type="RefSeq" id="XP_009162489.1">
    <property type="nucleotide sequence ID" value="XM_009164225.1"/>
</dbReference>
<protein>
    <submittedName>
        <fullName evidence="1">Uncharacterized protein</fullName>
    </submittedName>
</protein>
<dbReference type="KEGG" id="ovi:T265_00452"/>
<dbReference type="GeneID" id="20314640"/>
<dbReference type="AlphaFoldDB" id="A0A075AJQ2"/>
<keyword evidence="2" id="KW-1185">Reference proteome</keyword>
<proteinExistence type="predicted"/>
<sequence length="164" mass="18897">MHHIGVFVDRLSQDSRPVFLQDPFACWTLTTLFADMLSNQGSSAVKRTSKRPGDQELWFVSWFIHPTSPNLFKELRSSTELFKERIMKTLLDLEVGTRWVKSVENSVPVYKMIASCSNHHEINTSIVWKLLATVIFRTSSPIREVKIHEQAVSQNEYSCILTIL</sequence>
<accession>A0A075AJQ2</accession>